<sequence>MIEKQQSYKFKVYEKIKEDIITGVIHQGEILNERKLSEELGISRTPIREALQLLNRDGWVLIETYKGAVVRTFDMEYVEKVLKVRKSLEILAVEDATNNAAEADLKYLNSILDKQEKSIIDYNPTDFMILDRQFHEKIYELSKNEILISLLGNINDIIRFFGIKALREPERNKSTLQEHRNVLNSMIKKDINSAKQDMEYHMKQTSANIYNHNSKKNNIVGKH</sequence>
<keyword evidence="3" id="KW-0804">Transcription</keyword>
<dbReference type="PANTHER" id="PTHR43537:SF24">
    <property type="entry name" value="GLUCONATE OPERON TRANSCRIPTIONAL REPRESSOR"/>
    <property type="match status" value="1"/>
</dbReference>
<dbReference type="Pfam" id="PF07729">
    <property type="entry name" value="FCD"/>
    <property type="match status" value="1"/>
</dbReference>
<dbReference type="RefSeq" id="WP_209510106.1">
    <property type="nucleotide sequence ID" value="NZ_JAGGKS010000001.1"/>
</dbReference>
<dbReference type="PANTHER" id="PTHR43537">
    <property type="entry name" value="TRANSCRIPTIONAL REGULATOR, GNTR FAMILY"/>
    <property type="match status" value="1"/>
</dbReference>
<dbReference type="InterPro" id="IPR011711">
    <property type="entry name" value="GntR_C"/>
</dbReference>
<dbReference type="Gene3D" id="1.20.120.530">
    <property type="entry name" value="GntR ligand-binding domain-like"/>
    <property type="match status" value="1"/>
</dbReference>
<accession>A0ABS4G9G8</accession>
<dbReference type="PRINTS" id="PR00035">
    <property type="entry name" value="HTHGNTR"/>
</dbReference>
<comment type="caution">
    <text evidence="5">The sequence shown here is derived from an EMBL/GenBank/DDBJ whole genome shotgun (WGS) entry which is preliminary data.</text>
</comment>
<feature type="domain" description="HTH gntR-type" evidence="4">
    <location>
        <begin position="6"/>
        <end position="73"/>
    </location>
</feature>
<dbReference type="Gene3D" id="1.10.10.10">
    <property type="entry name" value="Winged helix-like DNA-binding domain superfamily/Winged helix DNA-binding domain"/>
    <property type="match status" value="1"/>
</dbReference>
<dbReference type="SUPFAM" id="SSF46785">
    <property type="entry name" value="Winged helix' DNA-binding domain"/>
    <property type="match status" value="1"/>
</dbReference>
<reference evidence="5 6" key="1">
    <citation type="submission" date="2021-03" db="EMBL/GenBank/DDBJ databases">
        <title>Genomic Encyclopedia of Type Strains, Phase IV (KMG-IV): sequencing the most valuable type-strain genomes for metagenomic binning, comparative biology and taxonomic classification.</title>
        <authorList>
            <person name="Goeker M."/>
        </authorList>
    </citation>
    <scope>NUCLEOTIDE SEQUENCE [LARGE SCALE GENOMIC DNA]</scope>
    <source>
        <strain evidence="5 6">DSM 24004</strain>
    </source>
</reference>
<gene>
    <name evidence="5" type="ORF">J2Z76_000191</name>
</gene>
<dbReference type="SUPFAM" id="SSF48008">
    <property type="entry name" value="GntR ligand-binding domain-like"/>
    <property type="match status" value="1"/>
</dbReference>
<keyword evidence="6" id="KW-1185">Reference proteome</keyword>
<protein>
    <submittedName>
        <fullName evidence="5">DNA-binding GntR family transcriptional regulator</fullName>
    </submittedName>
</protein>
<dbReference type="SMART" id="SM00895">
    <property type="entry name" value="FCD"/>
    <property type="match status" value="1"/>
</dbReference>
<organism evidence="5 6">
    <name type="scientific">Sedimentibacter acidaminivorans</name>
    <dbReference type="NCBI Taxonomy" id="913099"/>
    <lineage>
        <taxon>Bacteria</taxon>
        <taxon>Bacillati</taxon>
        <taxon>Bacillota</taxon>
        <taxon>Tissierellia</taxon>
        <taxon>Sedimentibacter</taxon>
    </lineage>
</organism>
<dbReference type="InterPro" id="IPR036390">
    <property type="entry name" value="WH_DNA-bd_sf"/>
</dbReference>
<dbReference type="InterPro" id="IPR000524">
    <property type="entry name" value="Tscrpt_reg_HTH_GntR"/>
</dbReference>
<dbReference type="InterPro" id="IPR008920">
    <property type="entry name" value="TF_FadR/GntR_C"/>
</dbReference>
<keyword evidence="1" id="KW-0805">Transcription regulation</keyword>
<evidence type="ECO:0000256" key="3">
    <source>
        <dbReference type="ARBA" id="ARBA00023163"/>
    </source>
</evidence>
<dbReference type="CDD" id="cd07377">
    <property type="entry name" value="WHTH_GntR"/>
    <property type="match status" value="1"/>
</dbReference>
<dbReference type="SMART" id="SM00345">
    <property type="entry name" value="HTH_GNTR"/>
    <property type="match status" value="1"/>
</dbReference>
<dbReference type="GO" id="GO:0003677">
    <property type="term" value="F:DNA binding"/>
    <property type="evidence" value="ECO:0007669"/>
    <property type="project" value="UniProtKB-KW"/>
</dbReference>
<evidence type="ECO:0000313" key="6">
    <source>
        <dbReference type="Proteomes" id="UP001519342"/>
    </source>
</evidence>
<dbReference type="Pfam" id="PF00392">
    <property type="entry name" value="GntR"/>
    <property type="match status" value="1"/>
</dbReference>
<dbReference type="Proteomes" id="UP001519342">
    <property type="component" value="Unassembled WGS sequence"/>
</dbReference>
<dbReference type="PROSITE" id="PS50949">
    <property type="entry name" value="HTH_GNTR"/>
    <property type="match status" value="1"/>
</dbReference>
<keyword evidence="2 5" id="KW-0238">DNA-binding</keyword>
<evidence type="ECO:0000256" key="1">
    <source>
        <dbReference type="ARBA" id="ARBA00023015"/>
    </source>
</evidence>
<dbReference type="InterPro" id="IPR036388">
    <property type="entry name" value="WH-like_DNA-bd_sf"/>
</dbReference>
<name>A0ABS4G9G8_9FIRM</name>
<evidence type="ECO:0000313" key="5">
    <source>
        <dbReference type="EMBL" id="MBP1924338.1"/>
    </source>
</evidence>
<dbReference type="EMBL" id="JAGGKS010000001">
    <property type="protein sequence ID" value="MBP1924338.1"/>
    <property type="molecule type" value="Genomic_DNA"/>
</dbReference>
<proteinExistence type="predicted"/>
<evidence type="ECO:0000256" key="2">
    <source>
        <dbReference type="ARBA" id="ARBA00023125"/>
    </source>
</evidence>
<evidence type="ECO:0000259" key="4">
    <source>
        <dbReference type="PROSITE" id="PS50949"/>
    </source>
</evidence>